<name>A0A7W6ES65_9BACT</name>
<feature type="domain" description="TonB-dependent receptor-like beta-barrel" evidence="10">
    <location>
        <begin position="469"/>
        <end position="835"/>
    </location>
</feature>
<dbReference type="InterPro" id="IPR023997">
    <property type="entry name" value="TonB-dep_OMP_SusC/RagA_CS"/>
</dbReference>
<evidence type="ECO:0000259" key="11">
    <source>
        <dbReference type="Pfam" id="PF07715"/>
    </source>
</evidence>
<comment type="caution">
    <text evidence="12">The sequence shown here is derived from an EMBL/GenBank/DDBJ whole genome shotgun (WGS) entry which is preliminary data.</text>
</comment>
<dbReference type="Pfam" id="PF07715">
    <property type="entry name" value="Plug"/>
    <property type="match status" value="1"/>
</dbReference>
<dbReference type="PROSITE" id="PS52016">
    <property type="entry name" value="TONB_DEPENDENT_REC_3"/>
    <property type="match status" value="1"/>
</dbReference>
<evidence type="ECO:0000256" key="2">
    <source>
        <dbReference type="ARBA" id="ARBA00022448"/>
    </source>
</evidence>
<reference evidence="12 13" key="1">
    <citation type="submission" date="2020-08" db="EMBL/GenBank/DDBJ databases">
        <title>Genomic Encyclopedia of Type Strains, Phase IV (KMG-IV): sequencing the most valuable type-strain genomes for metagenomic binning, comparative biology and taxonomic classification.</title>
        <authorList>
            <person name="Goeker M."/>
        </authorList>
    </citation>
    <scope>NUCLEOTIDE SEQUENCE [LARGE SCALE GENOMIC DNA]</scope>
    <source>
        <strain evidence="12 13">DSM 17976</strain>
    </source>
</reference>
<dbReference type="InterPro" id="IPR000531">
    <property type="entry name" value="Beta-barrel_TonB"/>
</dbReference>
<dbReference type="NCBIfam" id="TIGR04056">
    <property type="entry name" value="OMP_RagA_SusC"/>
    <property type="match status" value="1"/>
</dbReference>
<gene>
    <name evidence="12" type="ORF">FHS57_004194</name>
</gene>
<protein>
    <submittedName>
        <fullName evidence="12">TonB-linked SusC/RagA family outer membrane protein</fullName>
    </submittedName>
</protein>
<dbReference type="Proteomes" id="UP000541352">
    <property type="component" value="Unassembled WGS sequence"/>
</dbReference>
<dbReference type="Gene3D" id="2.40.170.20">
    <property type="entry name" value="TonB-dependent receptor, beta-barrel domain"/>
    <property type="match status" value="1"/>
</dbReference>
<dbReference type="SUPFAM" id="SSF56935">
    <property type="entry name" value="Porins"/>
    <property type="match status" value="1"/>
</dbReference>
<dbReference type="NCBIfam" id="TIGR04057">
    <property type="entry name" value="SusC_RagA_signa"/>
    <property type="match status" value="1"/>
</dbReference>
<keyword evidence="3 8" id="KW-1134">Transmembrane beta strand</keyword>
<evidence type="ECO:0000256" key="7">
    <source>
        <dbReference type="ARBA" id="ARBA00023237"/>
    </source>
</evidence>
<organism evidence="12 13">
    <name type="scientific">Runella defluvii</name>
    <dbReference type="NCBI Taxonomy" id="370973"/>
    <lineage>
        <taxon>Bacteria</taxon>
        <taxon>Pseudomonadati</taxon>
        <taxon>Bacteroidota</taxon>
        <taxon>Cytophagia</taxon>
        <taxon>Cytophagales</taxon>
        <taxon>Spirosomataceae</taxon>
        <taxon>Runella</taxon>
    </lineage>
</organism>
<keyword evidence="13" id="KW-1185">Reference proteome</keyword>
<dbReference type="InterPro" id="IPR036942">
    <property type="entry name" value="Beta-barrel_TonB_sf"/>
</dbReference>
<evidence type="ECO:0000256" key="4">
    <source>
        <dbReference type="ARBA" id="ARBA00022692"/>
    </source>
</evidence>
<keyword evidence="4 8" id="KW-0812">Transmembrane</keyword>
<dbReference type="Gene3D" id="2.60.40.1120">
    <property type="entry name" value="Carboxypeptidase-like, regulatory domain"/>
    <property type="match status" value="1"/>
</dbReference>
<dbReference type="InterPro" id="IPR008969">
    <property type="entry name" value="CarboxyPept-like_regulatory"/>
</dbReference>
<feature type="domain" description="TonB-dependent receptor plug" evidence="11">
    <location>
        <begin position="125"/>
        <end position="230"/>
    </location>
</feature>
<comment type="subcellular location">
    <subcellularLocation>
        <location evidence="1 8">Cell outer membrane</location>
        <topology evidence="1 8">Multi-pass membrane protein</topology>
    </subcellularLocation>
</comment>
<evidence type="ECO:0000259" key="10">
    <source>
        <dbReference type="Pfam" id="PF00593"/>
    </source>
</evidence>
<dbReference type="GO" id="GO:0009279">
    <property type="term" value="C:cell outer membrane"/>
    <property type="evidence" value="ECO:0007669"/>
    <property type="project" value="UniProtKB-SubCell"/>
</dbReference>
<evidence type="ECO:0000256" key="8">
    <source>
        <dbReference type="PROSITE-ProRule" id="PRU01360"/>
    </source>
</evidence>
<evidence type="ECO:0000256" key="6">
    <source>
        <dbReference type="ARBA" id="ARBA00023136"/>
    </source>
</evidence>
<dbReference type="InterPro" id="IPR039426">
    <property type="entry name" value="TonB-dep_rcpt-like"/>
</dbReference>
<dbReference type="InterPro" id="IPR012910">
    <property type="entry name" value="Plug_dom"/>
</dbReference>
<comment type="similarity">
    <text evidence="8 9">Belongs to the TonB-dependent receptor family.</text>
</comment>
<evidence type="ECO:0000313" key="12">
    <source>
        <dbReference type="EMBL" id="MBB3840181.1"/>
    </source>
</evidence>
<evidence type="ECO:0000256" key="9">
    <source>
        <dbReference type="RuleBase" id="RU003357"/>
    </source>
</evidence>
<keyword evidence="7 8" id="KW-0998">Cell outer membrane</keyword>
<evidence type="ECO:0000256" key="5">
    <source>
        <dbReference type="ARBA" id="ARBA00023077"/>
    </source>
</evidence>
<dbReference type="InterPro" id="IPR023996">
    <property type="entry name" value="TonB-dep_OMP_SusC/RagA"/>
</dbReference>
<sequence length="1110" mass="122021">MLHMYRISYKTLQYVILIVSWLLMIDAKGQSAKFQVTGTILDARQQSLPGATVLVRGTTRGTTSDAAGKFSIEASEESMLVVSMIGFQTKEINVTGTQPLTVVLIEESKSLDEVVVIGYGQQSRKSLTGSVSSIDQNVFKSVPRTNVGTALQGTAAGLRVQQTTGQPGATPTIVFRGGTDFNGSGSPLIVVDGVIVPSLFGINMEDVEKIDLLKDAASAAIYGSRASNGVILVTTKKGKQGKTQVTYSYKTAQNYVRRNPMAYMTAEDYIRWNRRGLASRFEAAKADNNTAEMNNTRNQLSGAWGFGVNSGWIAPDGKYSTQLVSNANRKLLSDPQYHLLVDPNPFAAGQMDSLLYRSVSQADLEDLILQQSTLNEHYLNFSGGNEQGNFSLGLGALKDVGMVIGSKMDRLNLNFNGGLNVGKDLKITLNLSGYNTKTNPSYLTADNGGAVGGGLIQRFTGIAPTARLTHDLTGEILPGVDASTLGNPLYFKDKFYNQTIEQRFAGGLNLEYTLLPSLKLLASGSGFYRYTTSESFTKAYINGTGGALVATRNSSFANQRTTQYSYNGFLQYAKEFRNHSINALAGGEFYDFKIYDYNATANLAATDFIPWLSASTAAVGIPYSAFSSWQRLASAIGRINYSYANTYLLTLNMRYDGTSKLTTNRYGFFPGVSAGWNMHFEDFFANSIVSKYVSNFKPRISWGQNGSITPLGDYAAIPQYGNVGIYNGAPGFAAGNITNTDLRWERATTLNLGVDVGLLGNRFSIIADYFVRNVYDKISSLTIPAWTGFNSYTTNLAQLQNKGIELEIKANLLRPRSGNGLSWDVSANFYKVKNYTKKLPNNGLDKNRQSAVQVWDPTQNKLVWVAGLQEGNRIGLDEIWAPTFNGIYTNQTELDANAKLLNTFLPYTNKRIKLLGDARWTDLDKNDTLDFRDYVYVGRTTPTIQGGFSTNLSWKGFNFYGQFDYSLGFVIVNQMYLRGMSQVQGSQNGPLDVTKTWSPDNTSGTLPRYYWANYGRNYFTDAGGGTTAPANYWQKGDYLAMREVTLSYEMPAKMLSRFSRNRVQNLRVFLTGSNLVYLTKYNGTFPEVGGNDAGRFPLPKTVTLGATLSL</sequence>
<dbReference type="SUPFAM" id="SSF49464">
    <property type="entry name" value="Carboxypeptidase regulatory domain-like"/>
    <property type="match status" value="1"/>
</dbReference>
<dbReference type="InterPro" id="IPR037066">
    <property type="entry name" value="Plug_dom_sf"/>
</dbReference>
<proteinExistence type="inferred from homology"/>
<keyword evidence="6 8" id="KW-0472">Membrane</keyword>
<accession>A0A7W6ES65</accession>
<dbReference type="Pfam" id="PF13715">
    <property type="entry name" value="CarbopepD_reg_2"/>
    <property type="match status" value="1"/>
</dbReference>
<evidence type="ECO:0000256" key="1">
    <source>
        <dbReference type="ARBA" id="ARBA00004571"/>
    </source>
</evidence>
<evidence type="ECO:0000313" key="13">
    <source>
        <dbReference type="Proteomes" id="UP000541352"/>
    </source>
</evidence>
<dbReference type="Gene3D" id="2.170.130.10">
    <property type="entry name" value="TonB-dependent receptor, plug domain"/>
    <property type="match status" value="1"/>
</dbReference>
<keyword evidence="2 8" id="KW-0813">Transport</keyword>
<dbReference type="Pfam" id="PF00593">
    <property type="entry name" value="TonB_dep_Rec_b-barrel"/>
    <property type="match status" value="1"/>
</dbReference>
<dbReference type="AlphaFoldDB" id="A0A7W6ES65"/>
<evidence type="ECO:0000256" key="3">
    <source>
        <dbReference type="ARBA" id="ARBA00022452"/>
    </source>
</evidence>
<keyword evidence="5 9" id="KW-0798">TonB box</keyword>
<dbReference type="EMBL" id="JACIBY010000009">
    <property type="protein sequence ID" value="MBB3840181.1"/>
    <property type="molecule type" value="Genomic_DNA"/>
</dbReference>